<dbReference type="RefSeq" id="WP_058949959.1">
    <property type="nucleotide sequence ID" value="NZ_BBXV01000019.1"/>
</dbReference>
<dbReference type="InterPro" id="IPR032693">
    <property type="entry name" value="YtkA-like_dom"/>
</dbReference>
<proteinExistence type="predicted"/>
<reference evidence="3 4" key="2">
    <citation type="journal article" date="2016" name="Genome Announc.">
        <title>Draft Genome Sequence of Oceanobacillus picturae Heshi-B3, Isolated from Fermented Rice Bran in a Traditional Japanese Seafood Dish.</title>
        <authorList>
            <person name="Akuzawa S."/>
            <person name="Nagaoka J."/>
            <person name="Kanekatsu M."/>
            <person name="Kanesaki Y."/>
            <person name="Suzuki T."/>
        </authorList>
    </citation>
    <scope>NUCLEOTIDE SEQUENCE [LARGE SCALE GENOMIC DNA]</scope>
    <source>
        <strain evidence="3 4">Heshi-B3</strain>
    </source>
</reference>
<protein>
    <recommendedName>
        <fullName evidence="2">YtkA-like domain-containing protein</fullName>
    </recommendedName>
</protein>
<dbReference type="Pfam" id="PF13115">
    <property type="entry name" value="YtkA"/>
    <property type="match status" value="1"/>
</dbReference>
<evidence type="ECO:0000256" key="1">
    <source>
        <dbReference type="SAM" id="SignalP"/>
    </source>
</evidence>
<dbReference type="Proteomes" id="UP000052946">
    <property type="component" value="Unassembled WGS sequence"/>
</dbReference>
<dbReference type="PROSITE" id="PS51257">
    <property type="entry name" value="PROKAR_LIPOPROTEIN"/>
    <property type="match status" value="1"/>
</dbReference>
<feature type="domain" description="YtkA-like" evidence="2">
    <location>
        <begin position="31"/>
        <end position="117"/>
    </location>
</feature>
<dbReference type="EMBL" id="BBXV01000019">
    <property type="protein sequence ID" value="GAQ17675.1"/>
    <property type="molecule type" value="Genomic_DNA"/>
</dbReference>
<evidence type="ECO:0000313" key="3">
    <source>
        <dbReference type="EMBL" id="GAQ17675.1"/>
    </source>
</evidence>
<feature type="signal peptide" evidence="1">
    <location>
        <begin position="1"/>
        <end position="18"/>
    </location>
</feature>
<evidence type="ECO:0000313" key="4">
    <source>
        <dbReference type="Proteomes" id="UP000052946"/>
    </source>
</evidence>
<evidence type="ECO:0000259" key="2">
    <source>
        <dbReference type="Pfam" id="PF13115"/>
    </source>
</evidence>
<keyword evidence="1" id="KW-0732">Signal</keyword>
<comment type="caution">
    <text evidence="3">The sequence shown here is derived from an EMBL/GenBank/DDBJ whole genome shotgun (WGS) entry which is preliminary data.</text>
</comment>
<name>A0A0U9H5M8_9BACI</name>
<feature type="chain" id="PRO_5006864778" description="YtkA-like domain-containing protein" evidence="1">
    <location>
        <begin position="19"/>
        <end position="159"/>
    </location>
</feature>
<dbReference type="AlphaFoldDB" id="A0A0U9H5M8"/>
<organism evidence="3 4">
    <name type="scientific">Oceanobacillus picturae</name>
    <dbReference type="NCBI Taxonomy" id="171693"/>
    <lineage>
        <taxon>Bacteria</taxon>
        <taxon>Bacillati</taxon>
        <taxon>Bacillota</taxon>
        <taxon>Bacilli</taxon>
        <taxon>Bacillales</taxon>
        <taxon>Bacillaceae</taxon>
        <taxon>Oceanobacillus</taxon>
    </lineage>
</organism>
<sequence length="159" mass="17871">MKKGITSLVLIGLSLVLAACSLNTGVESLYKEETPLHADIQIPESFKDNAEHVISIALEQNGERVESMESPDFLHAEIWKQDGSLSFPMEEVEQVENGAFYVKKDFDEDGLYFIKLHASSNGSIITPKKQFIVGELSDEELEFLQEGAQEEEVDHEHHH</sequence>
<gene>
    <name evidence="3" type="ORF">OPHB3_1600</name>
</gene>
<reference evidence="4" key="1">
    <citation type="submission" date="2015-07" db="EMBL/GenBank/DDBJ databases">
        <title>Draft Genome Sequence of Oceanobacillus picturae Heshi-B3 that Was Isolated from Fermented Rice Bran with Aging Salted Mackerel, Which Was Named Heshiko as Traditional Fermented Seafood in Japan.</title>
        <authorList>
            <person name="Akuzawa S."/>
            <person name="Nakagawa J."/>
            <person name="Kanekatsu T."/>
            <person name="Kanesaki Y."/>
            <person name="Suzuki T."/>
        </authorList>
    </citation>
    <scope>NUCLEOTIDE SEQUENCE [LARGE SCALE GENOMIC DNA]</scope>
    <source>
        <strain evidence="4">Heshi-B3</strain>
    </source>
</reference>
<dbReference type="OrthoDB" id="2679563at2"/>
<accession>A0A0U9H5M8</accession>